<accession>A0A4U3M9B7</accession>
<feature type="region of interest" description="Disordered" evidence="1">
    <location>
        <begin position="75"/>
        <end position="103"/>
    </location>
</feature>
<dbReference type="Proteomes" id="UP000308705">
    <property type="component" value="Unassembled WGS sequence"/>
</dbReference>
<organism evidence="2 3">
    <name type="scientific">Herbidospora galbida</name>
    <dbReference type="NCBI Taxonomy" id="2575442"/>
    <lineage>
        <taxon>Bacteria</taxon>
        <taxon>Bacillati</taxon>
        <taxon>Actinomycetota</taxon>
        <taxon>Actinomycetes</taxon>
        <taxon>Streptosporangiales</taxon>
        <taxon>Streptosporangiaceae</taxon>
        <taxon>Herbidospora</taxon>
    </lineage>
</organism>
<evidence type="ECO:0000313" key="3">
    <source>
        <dbReference type="Proteomes" id="UP000308705"/>
    </source>
</evidence>
<feature type="region of interest" description="Disordered" evidence="1">
    <location>
        <begin position="1"/>
        <end position="48"/>
    </location>
</feature>
<reference evidence="2 3" key="1">
    <citation type="submission" date="2019-04" db="EMBL/GenBank/DDBJ databases">
        <title>Herbidospora sp. NEAU-GS14.nov., a novel actinomycete isolated from soil.</title>
        <authorList>
            <person name="Han L."/>
        </authorList>
    </citation>
    <scope>NUCLEOTIDE SEQUENCE [LARGE SCALE GENOMIC DNA]</scope>
    <source>
        <strain evidence="2 3">NEAU-GS14</strain>
    </source>
</reference>
<dbReference type="AlphaFoldDB" id="A0A4U3M9B7"/>
<sequence length="103" mass="10739">MDKTTTTFPKVGTAHATATNTSGKPSTASRPKGGPKGSAMVDLTGGHKRNVNERLGACYAPSSRWAPMEDPAASANLRNTRRVPSAKGTGEFLDARRRLGGGN</sequence>
<gene>
    <name evidence="2" type="ORF">FDA94_28990</name>
</gene>
<dbReference type="RefSeq" id="WP_137250238.1">
    <property type="nucleotide sequence ID" value="NZ_SZQA01000033.1"/>
</dbReference>
<protein>
    <submittedName>
        <fullName evidence="2">Uncharacterized protein</fullName>
    </submittedName>
</protein>
<evidence type="ECO:0000256" key="1">
    <source>
        <dbReference type="SAM" id="MobiDB-lite"/>
    </source>
</evidence>
<proteinExistence type="predicted"/>
<keyword evidence="3" id="KW-1185">Reference proteome</keyword>
<comment type="caution">
    <text evidence="2">The sequence shown here is derived from an EMBL/GenBank/DDBJ whole genome shotgun (WGS) entry which is preliminary data.</text>
</comment>
<dbReference type="EMBL" id="SZQA01000033">
    <property type="protein sequence ID" value="TKK84654.1"/>
    <property type="molecule type" value="Genomic_DNA"/>
</dbReference>
<feature type="compositionally biased region" description="Polar residues" evidence="1">
    <location>
        <begin position="16"/>
        <end position="29"/>
    </location>
</feature>
<evidence type="ECO:0000313" key="2">
    <source>
        <dbReference type="EMBL" id="TKK84654.1"/>
    </source>
</evidence>
<name>A0A4U3M9B7_9ACTN</name>